<sequence length="122" mass="14122">IQKVSDTTKIGNMSCENSSWINPCGLITDGVNGNLDDTHIDDTNERIIHFAEVISRQLNEIRNYMIESFPDIDEDSLISHEFPFLETPDTITEKYADSFRILQKMCHGARDLKERRPRKSYD</sequence>
<reference evidence="1 2" key="1">
    <citation type="submission" date="2021-06" db="EMBL/GenBank/DDBJ databases">
        <title>Caerostris extrusa draft genome.</title>
        <authorList>
            <person name="Kono N."/>
            <person name="Arakawa K."/>
        </authorList>
    </citation>
    <scope>NUCLEOTIDE SEQUENCE [LARGE SCALE GENOMIC DNA]</scope>
</reference>
<feature type="non-terminal residue" evidence="1">
    <location>
        <position position="1"/>
    </location>
</feature>
<keyword evidence="2" id="KW-1185">Reference proteome</keyword>
<proteinExistence type="predicted"/>
<gene>
    <name evidence="1" type="ORF">CEXT_85191</name>
</gene>
<evidence type="ECO:0000313" key="1">
    <source>
        <dbReference type="EMBL" id="GIY85746.1"/>
    </source>
</evidence>
<dbReference type="AlphaFoldDB" id="A0AAV4WS60"/>
<dbReference type="Proteomes" id="UP001054945">
    <property type="component" value="Unassembled WGS sequence"/>
</dbReference>
<accession>A0AAV4WS60</accession>
<evidence type="ECO:0000313" key="2">
    <source>
        <dbReference type="Proteomes" id="UP001054945"/>
    </source>
</evidence>
<organism evidence="1 2">
    <name type="scientific">Caerostris extrusa</name>
    <name type="common">Bark spider</name>
    <name type="synonym">Caerostris bankana</name>
    <dbReference type="NCBI Taxonomy" id="172846"/>
    <lineage>
        <taxon>Eukaryota</taxon>
        <taxon>Metazoa</taxon>
        <taxon>Ecdysozoa</taxon>
        <taxon>Arthropoda</taxon>
        <taxon>Chelicerata</taxon>
        <taxon>Arachnida</taxon>
        <taxon>Araneae</taxon>
        <taxon>Araneomorphae</taxon>
        <taxon>Entelegynae</taxon>
        <taxon>Araneoidea</taxon>
        <taxon>Araneidae</taxon>
        <taxon>Caerostris</taxon>
    </lineage>
</organism>
<protein>
    <submittedName>
        <fullName evidence="1">Uncharacterized protein</fullName>
    </submittedName>
</protein>
<dbReference type="EMBL" id="BPLR01016686">
    <property type="protein sequence ID" value="GIY85746.1"/>
    <property type="molecule type" value="Genomic_DNA"/>
</dbReference>
<name>A0AAV4WS60_CAEEX</name>
<comment type="caution">
    <text evidence="1">The sequence shown here is derived from an EMBL/GenBank/DDBJ whole genome shotgun (WGS) entry which is preliminary data.</text>
</comment>